<keyword evidence="2" id="KW-1185">Reference proteome</keyword>
<comment type="caution">
    <text evidence="1">The sequence shown here is derived from an EMBL/GenBank/DDBJ whole genome shotgun (WGS) entry which is preliminary data.</text>
</comment>
<evidence type="ECO:0000313" key="2">
    <source>
        <dbReference type="Proteomes" id="UP000824540"/>
    </source>
</evidence>
<dbReference type="Proteomes" id="UP000824540">
    <property type="component" value="Unassembled WGS sequence"/>
</dbReference>
<protein>
    <submittedName>
        <fullName evidence="1">Uncharacterized protein</fullName>
    </submittedName>
</protein>
<organism evidence="1 2">
    <name type="scientific">Albula glossodonta</name>
    <name type="common">roundjaw bonefish</name>
    <dbReference type="NCBI Taxonomy" id="121402"/>
    <lineage>
        <taxon>Eukaryota</taxon>
        <taxon>Metazoa</taxon>
        <taxon>Chordata</taxon>
        <taxon>Craniata</taxon>
        <taxon>Vertebrata</taxon>
        <taxon>Euteleostomi</taxon>
        <taxon>Actinopterygii</taxon>
        <taxon>Neopterygii</taxon>
        <taxon>Teleostei</taxon>
        <taxon>Albuliformes</taxon>
        <taxon>Albulidae</taxon>
        <taxon>Albula</taxon>
    </lineage>
</organism>
<proteinExistence type="predicted"/>
<dbReference type="EMBL" id="JAFBMS010000001">
    <property type="protein sequence ID" value="KAG9355768.1"/>
    <property type="molecule type" value="Genomic_DNA"/>
</dbReference>
<dbReference type="AlphaFoldDB" id="A0A8T2PWW4"/>
<sequence>MLTVTARLLWLRGRVDIMGCSLFCHNVSWYEIEGGGGVEGAAGEYYGLDLACPVVAPNNDGGFHDNHPTSILIGDYGMLPPPPPCFHGDEDREGGKRERVKRVLVKERETTKAYVTLDNIRAFLDN</sequence>
<reference evidence="1" key="1">
    <citation type="thesis" date="2021" institute="BYU ScholarsArchive" country="Provo, UT, USA">
        <title>Applications of and Algorithms for Genome Assembly and Genomic Analyses with an Emphasis on Marine Teleosts.</title>
        <authorList>
            <person name="Pickett B.D."/>
        </authorList>
    </citation>
    <scope>NUCLEOTIDE SEQUENCE</scope>
    <source>
        <strain evidence="1">HI-2016</strain>
    </source>
</reference>
<name>A0A8T2PWW4_9TELE</name>
<gene>
    <name evidence="1" type="ORF">JZ751_000609</name>
</gene>
<evidence type="ECO:0000313" key="1">
    <source>
        <dbReference type="EMBL" id="KAG9355768.1"/>
    </source>
</evidence>
<accession>A0A8T2PWW4</accession>